<feature type="region of interest" description="Disordered" evidence="2">
    <location>
        <begin position="696"/>
        <end position="860"/>
    </location>
</feature>
<dbReference type="VEuPathDB" id="FungiDB:CJJ07_001866"/>
<dbReference type="InterPro" id="IPR000198">
    <property type="entry name" value="RhoGAP_dom"/>
</dbReference>
<dbReference type="SUPFAM" id="SSF48350">
    <property type="entry name" value="GTPase activation domain, GAP"/>
    <property type="match status" value="1"/>
</dbReference>
<keyword evidence="1" id="KW-0175">Coiled coil</keyword>
<gene>
    <name evidence="7" type="ORF">B9J08_004902</name>
    <name evidence="6" type="ORF">B9J08_03785</name>
</gene>
<accession>A0A2H0ZC42</accession>
<dbReference type="PROSITE" id="PS51741">
    <property type="entry name" value="F_BAR"/>
    <property type="match status" value="1"/>
</dbReference>
<feature type="compositionally biased region" description="Polar residues" evidence="2">
    <location>
        <begin position="790"/>
        <end position="801"/>
    </location>
</feature>
<dbReference type="GO" id="GO:0000935">
    <property type="term" value="C:division septum"/>
    <property type="evidence" value="ECO:0007669"/>
    <property type="project" value="TreeGrafter"/>
</dbReference>
<sequence length="860" mass="98265">MSFAERFWSHDYHSGFETLFNELYEGIKENDDFIQLFTKRMDAEHAYGSQLTNMGVSVRKSSKRHTDNDYVSTIKNGYEKINENFAKQGSLHLEIAGNIKTLVLEPFSKWCSEHEQRVAYSESVVSDKYKAFKSAKTSLEKLQKKYFNKCRMLEDFKAHYPEEELEEMLEEAQNTSLSEQSIQEEQGYEDDETYFFDNKPCDRKDAKVLLSSILSNIELTSHKVPILGTYYNVSTGSKITQWVLDNLEDYKGSIDRAEQFGQDLLDNGFIRLIGSMSASKNFINSSQFYYQWKPIVFEITKLFEFDLSQSKKSANYDPISSSSSRANHFADYFDDVKQAMGVTTVDYNDRSQYAKLVKEVDTLDLQYFQTTKELDRLRCEFEEIVMDHLTFMHKCELDRMKAIKKVMFDFVSTFSNRVTSMKQVSEEMYVVEETINPVNDLKFLIENYATGKFDPKVTLYDNYYNSNIKQTFGVDLNVKARLDRKAVPLLVQGILSYLDNVYPELKDDDERTNLWTHPVHLSKVHKVRFQLNELTEMSKIQEVLKASDPIVITNVFKLYFLELPDSIVPHSYFDLIKTLYSSYPVGSDDENIEKTRVNGLQNTLSELPVSNLATLDAILTHFNRLVNIIGSKNKTLGSELRGRICKEFGSLLLRPKEDGSGLSDSRISHSAATELLQQHFIEDLFKHKDTIFGELRRRSSNKSSVSRDGSKHKSSKAESSTPKAAVVASSKSRLESRLKRAVSKATHEKESDENKENNAQGSNSKPPKTPTKTTKGLKRSTSPNKKKLNSLLTEKPTSNQKTAKKLSRTQSSDSSEFASAASETESGRQSLSKDEEDAPPLVPPKSRSPKKNNDDVIVVE</sequence>
<dbReference type="VEuPathDB" id="FungiDB:B9J08_004902"/>
<reference evidence="6" key="4">
    <citation type="submission" date="2024-03" db="EMBL/GenBank/DDBJ databases">
        <title>Improved genome assembly of Candida auris strain B8441 and annotation of B11205.</title>
        <authorList>
            <person name="Cauldron N.C."/>
            <person name="Shea T."/>
            <person name="Cuomo C.A."/>
        </authorList>
    </citation>
    <scope>NUCLEOTIDE SEQUENCE</scope>
    <source>
        <strain evidence="6">B8441</strain>
    </source>
</reference>
<dbReference type="EMBL" id="PEKT02000010">
    <property type="protein sequence ID" value="PIS48218.1"/>
    <property type="molecule type" value="Genomic_DNA"/>
</dbReference>
<organism evidence="7">
    <name type="scientific">Candidozyma auris</name>
    <name type="common">Yeast</name>
    <name type="synonym">Candida auris</name>
    <dbReference type="NCBI Taxonomy" id="498019"/>
    <lineage>
        <taxon>Eukaryota</taxon>
        <taxon>Fungi</taxon>
        <taxon>Dikarya</taxon>
        <taxon>Ascomycota</taxon>
        <taxon>Saccharomycotina</taxon>
        <taxon>Pichiomycetes</taxon>
        <taxon>Metschnikowiaceae</taxon>
        <taxon>Candidozyma</taxon>
    </lineage>
</organism>
<dbReference type="PANTHER" id="PTHR23065:SF17">
    <property type="entry name" value="RHO-GTPASE-ACTIVATING PROTEIN RGD2"/>
    <property type="match status" value="1"/>
</dbReference>
<dbReference type="Gene3D" id="1.10.10.10">
    <property type="entry name" value="Winged helix-like DNA-binding domain superfamily/Winged helix DNA-binding domain"/>
    <property type="match status" value="1"/>
</dbReference>
<dbReference type="GO" id="GO:0007264">
    <property type="term" value="P:small GTPase-mediated signal transduction"/>
    <property type="evidence" value="ECO:0007669"/>
    <property type="project" value="TreeGrafter"/>
</dbReference>
<name>A0A2H0ZC42_CANAR</name>
<dbReference type="Pfam" id="PF00611">
    <property type="entry name" value="FCH"/>
    <property type="match status" value="1"/>
</dbReference>
<dbReference type="InterPro" id="IPR036390">
    <property type="entry name" value="WH_DNA-bd_sf"/>
</dbReference>
<dbReference type="InterPro" id="IPR008936">
    <property type="entry name" value="Rho_GTPase_activation_prot"/>
</dbReference>
<dbReference type="SMART" id="SM00324">
    <property type="entry name" value="RhoGAP"/>
    <property type="match status" value="1"/>
</dbReference>
<feature type="domain" description="F-BAR" evidence="5">
    <location>
        <begin position="1"/>
        <end position="440"/>
    </location>
</feature>
<feature type="domain" description="Rho-GAP" evidence="4">
    <location>
        <begin position="474"/>
        <end position="692"/>
    </location>
</feature>
<dbReference type="InterPro" id="IPR036388">
    <property type="entry name" value="WH-like_DNA-bd_sf"/>
</dbReference>
<dbReference type="VEuPathDB" id="FungiDB:CJJ09_004469"/>
<dbReference type="GO" id="GO:0005096">
    <property type="term" value="F:GTPase activator activity"/>
    <property type="evidence" value="ECO:0007669"/>
    <property type="project" value="TreeGrafter"/>
</dbReference>
<comment type="caution">
    <text evidence="7">The sequence shown here is derived from an EMBL/GenBank/DDBJ whole genome shotgun (WGS) entry which is preliminary data.</text>
</comment>
<evidence type="ECO:0000313" key="8">
    <source>
        <dbReference type="Proteomes" id="UP000230249"/>
    </source>
</evidence>
<dbReference type="Proteomes" id="UP000230249">
    <property type="component" value="Unassembled WGS sequence"/>
</dbReference>
<evidence type="ECO:0008006" key="9">
    <source>
        <dbReference type="Google" id="ProtNLM"/>
    </source>
</evidence>
<reference evidence="7 8" key="1">
    <citation type="journal article" date="2017" name="Clin. Infect. Dis.">
        <title>Simultaneous emergence of multidrug-resistant Candida auris on 3 continents confirmed by whole-genome sequencing and epidemiological analyses.</title>
        <authorList>
            <person name="Lockhart S.R."/>
            <person name="Etienne K.A."/>
            <person name="Vallabhaneni S."/>
            <person name="Farooqi J."/>
            <person name="Chowdhary A."/>
            <person name="Govender N.P."/>
            <person name="Colombo A.L."/>
            <person name="Calvo B."/>
            <person name="Cuomo C.A."/>
            <person name="Desjardins C.A."/>
            <person name="Berkow E.L."/>
            <person name="Castanheira M."/>
            <person name="Magobo R.E."/>
            <person name="Jabeen K."/>
            <person name="Asghar R.J."/>
            <person name="Meis J.F."/>
            <person name="Jackson B."/>
            <person name="Chiller T."/>
            <person name="Litvintseva A.P."/>
        </authorList>
    </citation>
    <scope>NUCLEOTIDE SEQUENCE [LARGE SCALE GENOMIC DNA]</scope>
    <source>
        <strain evidence="7 8">B8441</strain>
    </source>
</reference>
<dbReference type="EMBL" id="PEKT03000004">
    <property type="protein sequence ID" value="KAK8439310.1"/>
    <property type="molecule type" value="Genomic_DNA"/>
</dbReference>
<dbReference type="SMART" id="SM00055">
    <property type="entry name" value="FCH"/>
    <property type="match status" value="1"/>
</dbReference>
<feature type="compositionally biased region" description="Basic and acidic residues" evidence="2">
    <location>
        <begin position="745"/>
        <end position="756"/>
    </location>
</feature>
<evidence type="ECO:0000313" key="6">
    <source>
        <dbReference type="EMBL" id="KAK8439310.1"/>
    </source>
</evidence>
<dbReference type="GO" id="GO:0005737">
    <property type="term" value="C:cytoplasm"/>
    <property type="evidence" value="ECO:0007669"/>
    <property type="project" value="TreeGrafter"/>
</dbReference>
<dbReference type="InterPro" id="IPR031160">
    <property type="entry name" value="F_BAR_dom"/>
</dbReference>
<dbReference type="InterPro" id="IPR027267">
    <property type="entry name" value="AH/BAR_dom_sf"/>
</dbReference>
<evidence type="ECO:0000259" key="4">
    <source>
        <dbReference type="PROSITE" id="PS50238"/>
    </source>
</evidence>
<dbReference type="Gene3D" id="1.20.1270.60">
    <property type="entry name" value="Arfaptin homology (AH) domain/BAR domain"/>
    <property type="match status" value="2"/>
</dbReference>
<dbReference type="PROSITE" id="PS50186">
    <property type="entry name" value="DEP"/>
    <property type="match status" value="1"/>
</dbReference>
<feature type="compositionally biased region" description="Low complexity" evidence="2">
    <location>
        <begin position="811"/>
        <end position="824"/>
    </location>
</feature>
<dbReference type="VEuPathDB" id="FungiDB:CJI97_004986"/>
<dbReference type="Pfam" id="PF00610">
    <property type="entry name" value="DEP"/>
    <property type="match status" value="1"/>
</dbReference>
<proteinExistence type="predicted"/>
<dbReference type="PANTHER" id="PTHR23065">
    <property type="entry name" value="PROLINE-SERINE-THREONINE PHOSPHATASE INTERACTING PROTEIN 1"/>
    <property type="match status" value="1"/>
</dbReference>
<protein>
    <recommendedName>
        <fullName evidence="9">Rho-GAP domain-containing protein</fullName>
    </recommendedName>
</protein>
<dbReference type="InterPro" id="IPR000591">
    <property type="entry name" value="DEP_dom"/>
</dbReference>
<dbReference type="InterPro" id="IPR001060">
    <property type="entry name" value="FCH_dom"/>
</dbReference>
<dbReference type="VEuPathDB" id="FungiDB:CJI96_0003692"/>
<dbReference type="STRING" id="498019.A0A2H0ZC42"/>
<dbReference type="VEuPathDB" id="FungiDB:QG37_00984"/>
<reference evidence="7" key="2">
    <citation type="submission" date="2017-11" db="EMBL/GenBank/DDBJ databases">
        <title>Candida auris genome assembly and annotation.</title>
        <authorList>
            <person name="Munoz J.F."/>
            <person name="Gade L.G."/>
            <person name="Chow N.A."/>
            <person name="Litvintseva A.P."/>
            <person name="Loparev V.N."/>
            <person name="Cuomo C.A."/>
        </authorList>
    </citation>
    <scope>NUCLEOTIDE SEQUENCE</scope>
    <source>
        <strain evidence="7">B8441</strain>
    </source>
</reference>
<dbReference type="Gene3D" id="1.10.555.10">
    <property type="entry name" value="Rho GTPase activation protein"/>
    <property type="match status" value="1"/>
</dbReference>
<evidence type="ECO:0000256" key="1">
    <source>
        <dbReference type="PROSITE-ProRule" id="PRU01077"/>
    </source>
</evidence>
<dbReference type="Pfam" id="PF00620">
    <property type="entry name" value="RhoGAP"/>
    <property type="match status" value="1"/>
</dbReference>
<dbReference type="GO" id="GO:0007010">
    <property type="term" value="P:cytoskeleton organization"/>
    <property type="evidence" value="ECO:0007669"/>
    <property type="project" value="TreeGrafter"/>
</dbReference>
<evidence type="ECO:0000259" key="3">
    <source>
        <dbReference type="PROSITE" id="PS50186"/>
    </source>
</evidence>
<feature type="domain" description="DEP" evidence="3">
    <location>
        <begin position="213"/>
        <end position="294"/>
    </location>
</feature>
<evidence type="ECO:0000259" key="5">
    <source>
        <dbReference type="PROSITE" id="PS51741"/>
    </source>
</evidence>
<dbReference type="SMART" id="SM00049">
    <property type="entry name" value="DEP"/>
    <property type="match status" value="1"/>
</dbReference>
<dbReference type="SUPFAM" id="SSF46785">
    <property type="entry name" value="Winged helix' DNA-binding domain"/>
    <property type="match status" value="1"/>
</dbReference>
<reference evidence="6 8" key="3">
    <citation type="journal article" date="2018" name="Nat. Commun.">
        <title>Genomic insights into multidrug-resistance, mating and virulence in Candida auris and related emerging species.</title>
        <authorList>
            <person name="Munoz J.F."/>
            <person name="Gade L."/>
            <person name="Chow N.A."/>
            <person name="Loparev V.N."/>
            <person name="Juieng P."/>
            <person name="Berkow E.L."/>
            <person name="Farrer R.A."/>
            <person name="Litvintseva A.P."/>
            <person name="Cuomo C.A."/>
        </authorList>
    </citation>
    <scope>GENOME REANNOTATION</scope>
    <source>
        <strain evidence="6 8">B8441</strain>
    </source>
</reference>
<dbReference type="OMA" id="WSQKQPE"/>
<keyword evidence="8" id="KW-1185">Reference proteome</keyword>
<dbReference type="GO" id="GO:0005886">
    <property type="term" value="C:plasma membrane"/>
    <property type="evidence" value="ECO:0007669"/>
    <property type="project" value="TreeGrafter"/>
</dbReference>
<evidence type="ECO:0000313" key="7">
    <source>
        <dbReference type="EMBL" id="PIS48218.1"/>
    </source>
</evidence>
<dbReference type="SUPFAM" id="SSF103657">
    <property type="entry name" value="BAR/IMD domain-like"/>
    <property type="match status" value="1"/>
</dbReference>
<dbReference type="PROSITE" id="PS50238">
    <property type="entry name" value="RHOGAP"/>
    <property type="match status" value="1"/>
</dbReference>
<dbReference type="AlphaFoldDB" id="A0A2H0ZC42"/>
<evidence type="ECO:0000256" key="2">
    <source>
        <dbReference type="SAM" id="MobiDB-lite"/>
    </source>
</evidence>